<dbReference type="InterPro" id="IPR011322">
    <property type="entry name" value="N-reg_PII-like_a/b"/>
</dbReference>
<protein>
    <submittedName>
        <fullName evidence="2">Divalent cation tolerance protein</fullName>
    </submittedName>
</protein>
<evidence type="ECO:0000256" key="1">
    <source>
        <dbReference type="ARBA" id="ARBA00010169"/>
    </source>
</evidence>
<dbReference type="Gene3D" id="3.30.70.120">
    <property type="match status" value="1"/>
</dbReference>
<sequence length="108" mass="12304">MTGYIQVVTTIDDEALAKKIAEELVKRHLIACVHIVPITSVYWWEGKVQQDHEWSCTMKTRAELYPEVEKAVKAIHTYDTPEIIATAIVDGSEKYLQWITETTADPSL</sequence>
<dbReference type="EMBL" id="BIFR01000002">
    <property type="protein sequence ID" value="GCE15690.1"/>
    <property type="molecule type" value="Genomic_DNA"/>
</dbReference>
<dbReference type="OrthoDB" id="37622at2"/>
<name>A0A402A961_9CHLR</name>
<dbReference type="InterPro" id="IPR015867">
    <property type="entry name" value="N-reg_PII/ATP_PRibTrfase_C"/>
</dbReference>
<gene>
    <name evidence="2" type="primary">cutA</name>
    <name evidence="2" type="ORF">KTT_55490</name>
</gene>
<dbReference type="InterPro" id="IPR004323">
    <property type="entry name" value="Ion_tolerance_CutA"/>
</dbReference>
<dbReference type="PANTHER" id="PTHR23419">
    <property type="entry name" value="DIVALENT CATION TOLERANCE CUTA-RELATED"/>
    <property type="match status" value="1"/>
</dbReference>
<proteinExistence type="inferred from homology"/>
<dbReference type="Pfam" id="PF03091">
    <property type="entry name" value="CutA1"/>
    <property type="match status" value="1"/>
</dbReference>
<dbReference type="AlphaFoldDB" id="A0A402A961"/>
<accession>A0A402A961</accession>
<organism evidence="2 3">
    <name type="scientific">Tengunoibacter tsumagoiensis</name>
    <dbReference type="NCBI Taxonomy" id="2014871"/>
    <lineage>
        <taxon>Bacteria</taxon>
        <taxon>Bacillati</taxon>
        <taxon>Chloroflexota</taxon>
        <taxon>Ktedonobacteria</taxon>
        <taxon>Ktedonobacterales</taxon>
        <taxon>Dictyobacteraceae</taxon>
        <taxon>Tengunoibacter</taxon>
    </lineage>
</organism>
<dbReference type="GO" id="GO:0005507">
    <property type="term" value="F:copper ion binding"/>
    <property type="evidence" value="ECO:0007669"/>
    <property type="project" value="TreeGrafter"/>
</dbReference>
<keyword evidence="3" id="KW-1185">Reference proteome</keyword>
<evidence type="ECO:0000313" key="3">
    <source>
        <dbReference type="Proteomes" id="UP000287352"/>
    </source>
</evidence>
<comment type="caution">
    <text evidence="2">The sequence shown here is derived from an EMBL/GenBank/DDBJ whole genome shotgun (WGS) entry which is preliminary data.</text>
</comment>
<reference evidence="3" key="1">
    <citation type="submission" date="2018-12" db="EMBL/GenBank/DDBJ databases">
        <title>Tengunoibacter tsumagoiensis gen. nov., sp. nov., Dictyobacter kobayashii sp. nov., D. alpinus sp. nov., and D. joshuensis sp. nov. and description of Dictyobacteraceae fam. nov. within the order Ktedonobacterales isolated from Tengu-no-mugimeshi.</title>
        <authorList>
            <person name="Wang C.M."/>
            <person name="Zheng Y."/>
            <person name="Sakai Y."/>
            <person name="Toyoda A."/>
            <person name="Minakuchi Y."/>
            <person name="Abe K."/>
            <person name="Yokota A."/>
            <person name="Yabe S."/>
        </authorList>
    </citation>
    <scope>NUCLEOTIDE SEQUENCE [LARGE SCALE GENOMIC DNA]</scope>
    <source>
        <strain evidence="3">Uno3</strain>
    </source>
</reference>
<dbReference type="SUPFAM" id="SSF54913">
    <property type="entry name" value="GlnB-like"/>
    <property type="match status" value="1"/>
</dbReference>
<comment type="similarity">
    <text evidence="1">Belongs to the CutA family.</text>
</comment>
<dbReference type="Proteomes" id="UP000287352">
    <property type="component" value="Unassembled WGS sequence"/>
</dbReference>
<dbReference type="GO" id="GO:0010038">
    <property type="term" value="P:response to metal ion"/>
    <property type="evidence" value="ECO:0007669"/>
    <property type="project" value="InterPro"/>
</dbReference>
<dbReference type="PANTHER" id="PTHR23419:SF8">
    <property type="entry name" value="FI09726P"/>
    <property type="match status" value="1"/>
</dbReference>
<dbReference type="RefSeq" id="WP_126583115.1">
    <property type="nucleotide sequence ID" value="NZ_BIFR01000002.1"/>
</dbReference>
<evidence type="ECO:0000313" key="2">
    <source>
        <dbReference type="EMBL" id="GCE15690.1"/>
    </source>
</evidence>